<dbReference type="EMBL" id="JAWXYG010000004">
    <property type="protein sequence ID" value="KAK4275346.1"/>
    <property type="molecule type" value="Genomic_DNA"/>
</dbReference>
<feature type="coiled-coil region" evidence="1">
    <location>
        <begin position="67"/>
        <end position="108"/>
    </location>
</feature>
<evidence type="ECO:0000256" key="1">
    <source>
        <dbReference type="SAM" id="Coils"/>
    </source>
</evidence>
<dbReference type="Proteomes" id="UP001293593">
    <property type="component" value="Unassembled WGS sequence"/>
</dbReference>
<dbReference type="PANTHER" id="PTHR34380:SF1">
    <property type="entry name" value="OS01G0221300 PROTEIN"/>
    <property type="match status" value="1"/>
</dbReference>
<dbReference type="PANTHER" id="PTHR34380">
    <property type="entry name" value="BNAA03G12380D PROTEIN"/>
    <property type="match status" value="1"/>
</dbReference>
<organism evidence="3 4">
    <name type="scientific">Acacia crassicarpa</name>
    <name type="common">northern wattle</name>
    <dbReference type="NCBI Taxonomy" id="499986"/>
    <lineage>
        <taxon>Eukaryota</taxon>
        <taxon>Viridiplantae</taxon>
        <taxon>Streptophyta</taxon>
        <taxon>Embryophyta</taxon>
        <taxon>Tracheophyta</taxon>
        <taxon>Spermatophyta</taxon>
        <taxon>Magnoliopsida</taxon>
        <taxon>eudicotyledons</taxon>
        <taxon>Gunneridae</taxon>
        <taxon>Pentapetalae</taxon>
        <taxon>rosids</taxon>
        <taxon>fabids</taxon>
        <taxon>Fabales</taxon>
        <taxon>Fabaceae</taxon>
        <taxon>Caesalpinioideae</taxon>
        <taxon>mimosoid clade</taxon>
        <taxon>Acacieae</taxon>
        <taxon>Acacia</taxon>
    </lineage>
</organism>
<feature type="compositionally biased region" description="Basic and acidic residues" evidence="2">
    <location>
        <begin position="247"/>
        <end position="260"/>
    </location>
</feature>
<evidence type="ECO:0000256" key="2">
    <source>
        <dbReference type="SAM" id="MobiDB-lite"/>
    </source>
</evidence>
<feature type="compositionally biased region" description="Polar residues" evidence="2">
    <location>
        <begin position="187"/>
        <end position="196"/>
    </location>
</feature>
<gene>
    <name evidence="3" type="ORF">QN277_018445</name>
</gene>
<proteinExistence type="predicted"/>
<accession>A0AAE1JRK5</accession>
<reference evidence="3" key="1">
    <citation type="submission" date="2023-10" db="EMBL/GenBank/DDBJ databases">
        <title>Chromosome-level genome of the transformable northern wattle, Acacia crassicarpa.</title>
        <authorList>
            <person name="Massaro I."/>
            <person name="Sinha N.R."/>
            <person name="Poethig S."/>
            <person name="Leichty A.R."/>
        </authorList>
    </citation>
    <scope>NUCLEOTIDE SEQUENCE</scope>
    <source>
        <strain evidence="3">Acra3RX</strain>
        <tissue evidence="3">Leaf</tissue>
    </source>
</reference>
<feature type="region of interest" description="Disordered" evidence="2">
    <location>
        <begin position="176"/>
        <end position="196"/>
    </location>
</feature>
<feature type="region of interest" description="Disordered" evidence="2">
    <location>
        <begin position="238"/>
        <end position="278"/>
    </location>
</feature>
<comment type="caution">
    <text evidence="3">The sequence shown here is derived from an EMBL/GenBank/DDBJ whole genome shotgun (WGS) entry which is preliminary data.</text>
</comment>
<name>A0AAE1JRK5_9FABA</name>
<evidence type="ECO:0000313" key="4">
    <source>
        <dbReference type="Proteomes" id="UP001293593"/>
    </source>
</evidence>
<keyword evidence="1" id="KW-0175">Coiled coil</keyword>
<keyword evidence="4" id="KW-1185">Reference proteome</keyword>
<evidence type="ECO:0000313" key="3">
    <source>
        <dbReference type="EMBL" id="KAK4275346.1"/>
    </source>
</evidence>
<sequence length="308" mass="34774">MNSEQKVGFRDSSELGTDKKLLNMSVLELVDELRVTNRAKIYDQVEEILVARETQLKDEVDKTRHIIELERLERMKIEAKLEECQKQCEKMKKVADLYEKLLANVKKDGLEDATVEELRAKKFKLEGKLKKCMGKFPELNDRVSKLESELKKLKKEGGGGADLGVTLLEVKKEVESDEIHDHGGDSGNNYADSNFSQRQGYPCAGIGQSSSNPNKDVLAHGRLGKRTYIDIPDIIEIEDSADDDDDDHGKKEGTSQDNRHPNSSAVTAQQNSNTREEDVLVMLKRKYGFNQILQRCPAHNTADKRSKA</sequence>
<protein>
    <submittedName>
        <fullName evidence="3">Uncharacterized protein</fullName>
    </submittedName>
</protein>
<dbReference type="AlphaFoldDB" id="A0AAE1JRK5"/>
<feature type="compositionally biased region" description="Polar residues" evidence="2">
    <location>
        <begin position="261"/>
        <end position="273"/>
    </location>
</feature>